<dbReference type="InterPro" id="IPR024163">
    <property type="entry name" value="Aerotolerance_reg_N"/>
</dbReference>
<dbReference type="InterPro" id="IPR036465">
    <property type="entry name" value="vWFA_dom_sf"/>
</dbReference>
<gene>
    <name evidence="7" type="ORF">NCTC13067_00916</name>
</gene>
<evidence type="ECO:0000256" key="4">
    <source>
        <dbReference type="ARBA" id="ARBA00023136"/>
    </source>
</evidence>
<evidence type="ECO:0000256" key="5">
    <source>
        <dbReference type="SAM" id="Phobius"/>
    </source>
</evidence>
<dbReference type="Pfam" id="PF00092">
    <property type="entry name" value="VWA"/>
    <property type="match status" value="1"/>
</dbReference>
<dbReference type="PANTHER" id="PTHR22550">
    <property type="entry name" value="SPORE GERMINATION PROTEIN"/>
    <property type="match status" value="1"/>
</dbReference>
<dbReference type="Gene3D" id="3.40.50.410">
    <property type="entry name" value="von Willebrand factor, type A domain"/>
    <property type="match status" value="1"/>
</dbReference>
<proteinExistence type="predicted"/>
<feature type="transmembrane region" description="Helical" evidence="5">
    <location>
        <begin position="6"/>
        <end position="25"/>
    </location>
</feature>
<evidence type="ECO:0000256" key="1">
    <source>
        <dbReference type="ARBA" id="ARBA00022475"/>
    </source>
</evidence>
<dbReference type="PROSITE" id="PS50234">
    <property type="entry name" value="VWFA"/>
    <property type="match status" value="1"/>
</dbReference>
<dbReference type="SMART" id="SM00327">
    <property type="entry name" value="VWA"/>
    <property type="match status" value="1"/>
</dbReference>
<accession>A0A379E4K2</accession>
<dbReference type="EMBL" id="UGTM01000001">
    <property type="protein sequence ID" value="SUB87251.1"/>
    <property type="molecule type" value="Genomic_DNA"/>
</dbReference>
<dbReference type="AlphaFoldDB" id="A0A379E4K2"/>
<sequence length="318" mass="35628">MEFANSEYLLLLLLLIPYLIGYFLCGKGKEPTMRMSDTFAYQHAPRSWRVRMIHLPMVLRCMVYTLTVIVLARPQTYNAWDDKDTEGIDIMLTMDVSASMLTEDVYPNRMVVAKEVASEFISGRPNDNIGLTIFAGEAFTQCPMTLDHAALLNFLHSVRTDLVTSGLMQDGTAIGMGLANAVSRLKDSKAKSKIVILLTDGSNNAGSISPMTAAAIARKFGIRVYTIGFGKETGEEIGAIDYKTLQDIAVSTNGEFYRAQSQAELSRIYQDIDKLEKTKMNARSYSHLHEAYIPFAWLALLILCLDLLLRWTVFRRLP</sequence>
<dbReference type="InterPro" id="IPR050768">
    <property type="entry name" value="UPF0353/GerABKA_families"/>
</dbReference>
<keyword evidence="2 5" id="KW-0812">Transmembrane</keyword>
<feature type="domain" description="VWFA" evidence="6">
    <location>
        <begin position="89"/>
        <end position="272"/>
    </location>
</feature>
<dbReference type="InterPro" id="IPR033881">
    <property type="entry name" value="vWA_BatA_type"/>
</dbReference>
<evidence type="ECO:0000256" key="3">
    <source>
        <dbReference type="ARBA" id="ARBA00022989"/>
    </source>
</evidence>
<evidence type="ECO:0000256" key="2">
    <source>
        <dbReference type="ARBA" id="ARBA00022692"/>
    </source>
</evidence>
<reference evidence="7 8" key="1">
    <citation type="submission" date="2018-06" db="EMBL/GenBank/DDBJ databases">
        <authorList>
            <consortium name="Pathogen Informatics"/>
            <person name="Doyle S."/>
        </authorList>
    </citation>
    <scope>NUCLEOTIDE SEQUENCE [LARGE SCALE GENOMIC DNA]</scope>
    <source>
        <strain evidence="7 8">NCTC13067</strain>
    </source>
</reference>
<evidence type="ECO:0000313" key="7">
    <source>
        <dbReference type="EMBL" id="SUB87251.1"/>
    </source>
</evidence>
<dbReference type="RefSeq" id="WP_025068270.1">
    <property type="nucleotide sequence ID" value="NZ_CAUVPN010000022.1"/>
</dbReference>
<keyword evidence="4 5" id="KW-0472">Membrane</keyword>
<name>A0A379E4K2_9BACT</name>
<evidence type="ECO:0000313" key="8">
    <source>
        <dbReference type="Proteomes" id="UP000255469"/>
    </source>
</evidence>
<dbReference type="CDD" id="cd01467">
    <property type="entry name" value="vWA_BatA_type"/>
    <property type="match status" value="1"/>
</dbReference>
<dbReference type="Pfam" id="PF07584">
    <property type="entry name" value="BatA"/>
    <property type="match status" value="1"/>
</dbReference>
<feature type="transmembrane region" description="Helical" evidence="5">
    <location>
        <begin position="291"/>
        <end position="309"/>
    </location>
</feature>
<keyword evidence="3 5" id="KW-1133">Transmembrane helix</keyword>
<protein>
    <submittedName>
        <fullName evidence="7">Mg-chelatase subunit ChlD</fullName>
    </submittedName>
</protein>
<evidence type="ECO:0000259" key="6">
    <source>
        <dbReference type="PROSITE" id="PS50234"/>
    </source>
</evidence>
<keyword evidence="1" id="KW-1003">Cell membrane</keyword>
<dbReference type="InterPro" id="IPR002035">
    <property type="entry name" value="VWF_A"/>
</dbReference>
<dbReference type="PANTHER" id="PTHR22550:SF5">
    <property type="entry name" value="LEUCINE ZIPPER PROTEIN 4"/>
    <property type="match status" value="1"/>
</dbReference>
<dbReference type="SUPFAM" id="SSF53300">
    <property type="entry name" value="vWA-like"/>
    <property type="match status" value="1"/>
</dbReference>
<organism evidence="7 8">
    <name type="scientific">Prevotella denticola</name>
    <dbReference type="NCBI Taxonomy" id="28129"/>
    <lineage>
        <taxon>Bacteria</taxon>
        <taxon>Pseudomonadati</taxon>
        <taxon>Bacteroidota</taxon>
        <taxon>Bacteroidia</taxon>
        <taxon>Bacteroidales</taxon>
        <taxon>Prevotellaceae</taxon>
        <taxon>Prevotella</taxon>
    </lineage>
</organism>
<dbReference type="Proteomes" id="UP000255469">
    <property type="component" value="Unassembled WGS sequence"/>
</dbReference>